<name>A0ACB8EWK7_9SAUR</name>
<comment type="caution">
    <text evidence="1">The sequence shown here is derived from an EMBL/GenBank/DDBJ whole genome shotgun (WGS) entry which is preliminary data.</text>
</comment>
<dbReference type="EMBL" id="CM037628">
    <property type="protein sequence ID" value="KAH7996925.1"/>
    <property type="molecule type" value="Genomic_DNA"/>
</dbReference>
<keyword evidence="2" id="KW-1185">Reference proteome</keyword>
<gene>
    <name evidence="1" type="ORF">K3G42_012153</name>
</gene>
<sequence length="122" mass="13932">MRQEFTRVSPQTTDCVCTHLLGSASIQILRLRTVQVSGDELWAPCRSEVFYCRAFCGQGCNIWLCTDGLLTKGLWCIEHDLSGLFNEHVMVAYQQIHRWRMLQPGSSVATTFSCWALRHHKG</sequence>
<dbReference type="Proteomes" id="UP000827872">
    <property type="component" value="Linkage Group LG15"/>
</dbReference>
<proteinExistence type="predicted"/>
<evidence type="ECO:0000313" key="1">
    <source>
        <dbReference type="EMBL" id="KAH7996925.1"/>
    </source>
</evidence>
<protein>
    <submittedName>
        <fullName evidence="1">Uncharacterized protein</fullName>
    </submittedName>
</protein>
<evidence type="ECO:0000313" key="2">
    <source>
        <dbReference type="Proteomes" id="UP000827872"/>
    </source>
</evidence>
<organism evidence="1 2">
    <name type="scientific">Sphaerodactylus townsendi</name>
    <dbReference type="NCBI Taxonomy" id="933632"/>
    <lineage>
        <taxon>Eukaryota</taxon>
        <taxon>Metazoa</taxon>
        <taxon>Chordata</taxon>
        <taxon>Craniata</taxon>
        <taxon>Vertebrata</taxon>
        <taxon>Euteleostomi</taxon>
        <taxon>Lepidosauria</taxon>
        <taxon>Squamata</taxon>
        <taxon>Bifurcata</taxon>
        <taxon>Gekkota</taxon>
        <taxon>Sphaerodactylidae</taxon>
        <taxon>Sphaerodactylus</taxon>
    </lineage>
</organism>
<reference evidence="1" key="1">
    <citation type="submission" date="2021-08" db="EMBL/GenBank/DDBJ databases">
        <title>The first chromosome-level gecko genome reveals the dynamic sex chromosomes of Neotropical dwarf geckos (Sphaerodactylidae: Sphaerodactylus).</title>
        <authorList>
            <person name="Pinto B.J."/>
            <person name="Keating S.E."/>
            <person name="Gamble T."/>
        </authorList>
    </citation>
    <scope>NUCLEOTIDE SEQUENCE</scope>
    <source>
        <strain evidence="1">TG3544</strain>
    </source>
</reference>
<accession>A0ACB8EWK7</accession>